<proteinExistence type="predicted"/>
<sequence length="207" mass="25080">MDLDNRSWRQDLLQAYFCVEDLKQIQKISIPRQPCNDERFWSLETTGDYSVKSGYRLWKNKNEEELGELYTLVNWDRFWKLNIPLKVRLFAWIWIRDILPTGNQILDRTQRGNGGCPFCDLPETQKHIFQDCEWVRRVTRPTDMHLLFEKGEELTCEECFCSLQETENDEKLGKFLVALWFIWEQRNNQVWNKRKLEEWKIIPKAVE</sequence>
<evidence type="ECO:0000313" key="2">
    <source>
        <dbReference type="EMBL" id="CAL1379744.1"/>
    </source>
</evidence>
<evidence type="ECO:0000259" key="1">
    <source>
        <dbReference type="Pfam" id="PF13966"/>
    </source>
</evidence>
<protein>
    <recommendedName>
        <fullName evidence="1">Reverse transcriptase zinc-binding domain-containing protein</fullName>
    </recommendedName>
</protein>
<name>A0AAV2E1I4_9ROSI</name>
<keyword evidence="3" id="KW-1185">Reference proteome</keyword>
<gene>
    <name evidence="2" type="ORF">LTRI10_LOCUS21243</name>
</gene>
<evidence type="ECO:0000313" key="3">
    <source>
        <dbReference type="Proteomes" id="UP001497516"/>
    </source>
</evidence>
<dbReference type="Proteomes" id="UP001497516">
    <property type="component" value="Chromosome 4"/>
</dbReference>
<dbReference type="Pfam" id="PF13966">
    <property type="entry name" value="zf-RVT"/>
    <property type="match status" value="1"/>
</dbReference>
<accession>A0AAV2E1I4</accession>
<organism evidence="2 3">
    <name type="scientific">Linum trigynum</name>
    <dbReference type="NCBI Taxonomy" id="586398"/>
    <lineage>
        <taxon>Eukaryota</taxon>
        <taxon>Viridiplantae</taxon>
        <taxon>Streptophyta</taxon>
        <taxon>Embryophyta</taxon>
        <taxon>Tracheophyta</taxon>
        <taxon>Spermatophyta</taxon>
        <taxon>Magnoliopsida</taxon>
        <taxon>eudicotyledons</taxon>
        <taxon>Gunneridae</taxon>
        <taxon>Pentapetalae</taxon>
        <taxon>rosids</taxon>
        <taxon>fabids</taxon>
        <taxon>Malpighiales</taxon>
        <taxon>Linaceae</taxon>
        <taxon>Linum</taxon>
    </lineage>
</organism>
<dbReference type="EMBL" id="OZ034817">
    <property type="protein sequence ID" value="CAL1379744.1"/>
    <property type="molecule type" value="Genomic_DNA"/>
</dbReference>
<dbReference type="AlphaFoldDB" id="A0AAV2E1I4"/>
<reference evidence="2 3" key="1">
    <citation type="submission" date="2024-04" db="EMBL/GenBank/DDBJ databases">
        <authorList>
            <person name="Fracassetti M."/>
        </authorList>
    </citation>
    <scope>NUCLEOTIDE SEQUENCE [LARGE SCALE GENOMIC DNA]</scope>
</reference>
<feature type="domain" description="Reverse transcriptase zinc-binding" evidence="1">
    <location>
        <begin position="49"/>
        <end position="137"/>
    </location>
</feature>
<dbReference type="InterPro" id="IPR026960">
    <property type="entry name" value="RVT-Znf"/>
</dbReference>